<dbReference type="RefSeq" id="WP_091555079.1">
    <property type="nucleotide sequence ID" value="NZ_FNPH01000003.1"/>
</dbReference>
<organism evidence="2 3">
    <name type="scientific">Micromonospora pattaloongensis</name>
    <dbReference type="NCBI Taxonomy" id="405436"/>
    <lineage>
        <taxon>Bacteria</taxon>
        <taxon>Bacillati</taxon>
        <taxon>Actinomycetota</taxon>
        <taxon>Actinomycetes</taxon>
        <taxon>Micromonosporales</taxon>
        <taxon>Micromonosporaceae</taxon>
        <taxon>Micromonospora</taxon>
    </lineage>
</organism>
<evidence type="ECO:0000313" key="2">
    <source>
        <dbReference type="EMBL" id="SDY71728.1"/>
    </source>
</evidence>
<dbReference type="Proteomes" id="UP000242415">
    <property type="component" value="Unassembled WGS sequence"/>
</dbReference>
<dbReference type="EMBL" id="FNPH01000003">
    <property type="protein sequence ID" value="SDY71728.1"/>
    <property type="molecule type" value="Genomic_DNA"/>
</dbReference>
<evidence type="ECO:0000313" key="3">
    <source>
        <dbReference type="Proteomes" id="UP000242415"/>
    </source>
</evidence>
<reference evidence="3" key="1">
    <citation type="submission" date="2016-10" db="EMBL/GenBank/DDBJ databases">
        <authorList>
            <person name="Varghese N."/>
            <person name="Submissions S."/>
        </authorList>
    </citation>
    <scope>NUCLEOTIDE SEQUENCE [LARGE SCALE GENOMIC DNA]</scope>
    <source>
        <strain evidence="3">DSM 45245</strain>
    </source>
</reference>
<keyword evidence="3" id="KW-1185">Reference proteome</keyword>
<dbReference type="STRING" id="405436.SAMN05444365_103234"/>
<name>A0A1H3M632_9ACTN</name>
<accession>A0A1H3M632</accession>
<protein>
    <submittedName>
        <fullName evidence="2">YwqJ-like deaminase</fullName>
    </submittedName>
</protein>
<dbReference type="OrthoDB" id="4552872at2"/>
<feature type="compositionally biased region" description="Pro residues" evidence="1">
    <location>
        <begin position="246"/>
        <end position="262"/>
    </location>
</feature>
<evidence type="ECO:0000256" key="1">
    <source>
        <dbReference type="SAM" id="MobiDB-lite"/>
    </source>
</evidence>
<dbReference type="Pfam" id="PF14431">
    <property type="entry name" value="YwqJ-deaminase"/>
    <property type="match status" value="1"/>
</dbReference>
<dbReference type="AlphaFoldDB" id="A0A1H3M632"/>
<sequence>MILRDEAERIAAVWAHRDSLRSGQEYTPHLDEFELGYVVWSTPPPNVPPVPGEELRTVIDRETGELSFWPSVPAQVVQQMYRDHRARRPPVPLTADPAVELRRNTTRLPTPGIAAHLTLQGRVHRAHGAKGEQELRHHRLVREYLAQLPAGHLVRGGERHAELIVLSDVLHEHDQRRTAAGQPPLTLDTARELLAGAQLEVFRVREPGDPVGGPAKHACESCIIALVHFAVLDWPELAWTEEHRPPPQTAPGPPRFSPQVPPDPHRFPPQVAHALVEAGWWPDFGDGVVARYQIAEVTGVAGLAHRHEPFPAAEQTLTAFPGLVSHRQGPGEQVWIRPFRVSPSAAAHTADTLADFAAVLGARLFPLGTEEDDSILAVDEHGRVFALDQAGEWFLGATIDQALTNLLLGHAVPRVGNDGTW</sequence>
<feature type="region of interest" description="Disordered" evidence="1">
    <location>
        <begin position="241"/>
        <end position="267"/>
    </location>
</feature>
<dbReference type="Pfam" id="PF14433">
    <property type="entry name" value="SUKH-3"/>
    <property type="match status" value="1"/>
</dbReference>
<proteinExistence type="predicted"/>
<gene>
    <name evidence="2" type="ORF">SAMN05444365_103234</name>
</gene>
<dbReference type="InterPro" id="IPR025850">
    <property type="entry name" value="SUKH-3"/>
</dbReference>
<dbReference type="InterPro" id="IPR025968">
    <property type="entry name" value="YwqJ_deaminase"/>
</dbReference>